<evidence type="ECO:0000256" key="1">
    <source>
        <dbReference type="SAM" id="Phobius"/>
    </source>
</evidence>
<keyword evidence="1" id="KW-1133">Transmembrane helix</keyword>
<gene>
    <name evidence="2" type="ORF">UV59_C0008G0027</name>
</gene>
<feature type="transmembrane region" description="Helical" evidence="1">
    <location>
        <begin position="57"/>
        <end position="77"/>
    </location>
</feature>
<protein>
    <submittedName>
        <fullName evidence="2">Uncharacterized protein</fullName>
    </submittedName>
</protein>
<reference evidence="2 3" key="1">
    <citation type="journal article" date="2015" name="Nature">
        <title>rRNA introns, odd ribosomes, and small enigmatic genomes across a large radiation of phyla.</title>
        <authorList>
            <person name="Brown C.T."/>
            <person name="Hug L.A."/>
            <person name="Thomas B.C."/>
            <person name="Sharon I."/>
            <person name="Castelle C.J."/>
            <person name="Singh A."/>
            <person name="Wilkins M.J."/>
            <person name="Williams K.H."/>
            <person name="Banfield J.F."/>
        </authorList>
    </citation>
    <scope>NUCLEOTIDE SEQUENCE [LARGE SCALE GENOMIC DNA]</scope>
</reference>
<dbReference type="STRING" id="1618436.UV59_C0008G0027"/>
<organism evidence="2 3">
    <name type="scientific">Candidatus Gottesmanbacteria bacterium GW2011_GWA1_43_11</name>
    <dbReference type="NCBI Taxonomy" id="1618436"/>
    <lineage>
        <taxon>Bacteria</taxon>
        <taxon>Candidatus Gottesmaniibacteriota</taxon>
    </lineage>
</organism>
<proteinExistence type="predicted"/>
<keyword evidence="1" id="KW-0812">Transmembrane</keyword>
<keyword evidence="1" id="KW-0472">Membrane</keyword>
<name>A0A0G1CIM0_9BACT</name>
<comment type="caution">
    <text evidence="2">The sequence shown here is derived from an EMBL/GenBank/DDBJ whole genome shotgun (WGS) entry which is preliminary data.</text>
</comment>
<evidence type="ECO:0000313" key="2">
    <source>
        <dbReference type="EMBL" id="KKS85334.1"/>
    </source>
</evidence>
<evidence type="ECO:0000313" key="3">
    <source>
        <dbReference type="Proteomes" id="UP000034543"/>
    </source>
</evidence>
<accession>A0A0G1CIM0</accession>
<dbReference type="Proteomes" id="UP000034543">
    <property type="component" value="Unassembled WGS sequence"/>
</dbReference>
<feature type="transmembrane region" description="Helical" evidence="1">
    <location>
        <begin position="125"/>
        <end position="146"/>
    </location>
</feature>
<dbReference type="EMBL" id="LCFB01000008">
    <property type="protein sequence ID" value="KKS85334.1"/>
    <property type="molecule type" value="Genomic_DNA"/>
</dbReference>
<feature type="transmembrane region" description="Helical" evidence="1">
    <location>
        <begin position="83"/>
        <end position="104"/>
    </location>
</feature>
<dbReference type="AlphaFoldDB" id="A0A0G1CIM0"/>
<sequence length="148" mass="16309">MTSISHALIGAAIAAKIGDPFAAGTVAFATHFLCDMIPHWDLGTNWRNRPRSVTGTLAIVETLIALIGTYLLFSSIVPNQSTLVIAIIASLIPDWLEAPYYILMPNSPKLFYYLYKVQSIAHERLQYPWGVVTQVVTVVGFLWVGFGL</sequence>